<sequence length="603" mass="68826">MTVSSEFKAALEISLDITWVHAQELFPTLSRSNFDKLKSEFRKAQREGCKKDNSKNKRKNKKRKKNSTGKKNPKSNKITVEKLKGMSIKSKLKLVGETAVDKYLLTGIAPRILVKAIDILMKPEFIELGEIIHGIPWTSDTPPYKRPEFMYDHQLIAMKLMETAHILWQASRQLGGKTTATILKDFEDMLGNDGYTVALVAPSVTLAAELLAKFLHSTIRYQGKKYNFYEIIKPYLLKDPNYLGFTLKNGSRLMILSLKQSSSQGRTIDVVHIEELDKLTSETSKRQALAGIINSVRANPDAKIRCCCNVLNGIFRLLKTELFNYGHYFNIFVEDVFNPEDDYNGRHTIINEDVIVVKKPKLDEILSIFSEVLVSESFALGQLYNVDDTTDDVFNPDKMEIAYNHPLNPSPMYVKTSMGIDPGGKVDAFGVSVWSLTKQGKTELRWCKRFFNATHTAKAQAKELAHIYIDYNVDGCQPESSAGSPWSMSLIEHYVNKYSDGNIIFRYEYVNFEGEGKLFDKNNFVYLFKILLDYQVIILHRRNKEEKALHRQLSLYIINKSESNNNPDDLAESAFHGVWKLLGGFDYIEKLIDRRDTPVGVTM</sequence>
<reference evidence="2" key="1">
    <citation type="journal article" date="2015" name="Nature">
        <title>Complex archaea that bridge the gap between prokaryotes and eukaryotes.</title>
        <authorList>
            <person name="Spang A."/>
            <person name="Saw J.H."/>
            <person name="Jorgensen S.L."/>
            <person name="Zaremba-Niedzwiedzka K."/>
            <person name="Martijn J."/>
            <person name="Lind A.E."/>
            <person name="van Eijk R."/>
            <person name="Schleper C."/>
            <person name="Guy L."/>
            <person name="Ettema T.J."/>
        </authorList>
    </citation>
    <scope>NUCLEOTIDE SEQUENCE</scope>
</reference>
<feature type="compositionally biased region" description="Basic and acidic residues" evidence="1">
    <location>
        <begin position="41"/>
        <end position="55"/>
    </location>
</feature>
<dbReference type="InterPro" id="IPR027417">
    <property type="entry name" value="P-loop_NTPase"/>
</dbReference>
<accession>A0A0F9QKC9</accession>
<organism evidence="2">
    <name type="scientific">marine sediment metagenome</name>
    <dbReference type="NCBI Taxonomy" id="412755"/>
    <lineage>
        <taxon>unclassified sequences</taxon>
        <taxon>metagenomes</taxon>
        <taxon>ecological metagenomes</taxon>
    </lineage>
</organism>
<dbReference type="AlphaFoldDB" id="A0A0F9QKC9"/>
<gene>
    <name evidence="2" type="ORF">LCGC14_0708730</name>
</gene>
<name>A0A0F9QKC9_9ZZZZ</name>
<dbReference type="EMBL" id="LAZR01001550">
    <property type="protein sequence ID" value="KKN42899.1"/>
    <property type="molecule type" value="Genomic_DNA"/>
</dbReference>
<dbReference type="Gene3D" id="3.40.50.300">
    <property type="entry name" value="P-loop containing nucleotide triphosphate hydrolases"/>
    <property type="match status" value="1"/>
</dbReference>
<evidence type="ECO:0000256" key="1">
    <source>
        <dbReference type="SAM" id="MobiDB-lite"/>
    </source>
</evidence>
<protein>
    <submittedName>
        <fullName evidence="2">Uncharacterized protein</fullName>
    </submittedName>
</protein>
<feature type="region of interest" description="Disordered" evidence="1">
    <location>
        <begin position="41"/>
        <end position="77"/>
    </location>
</feature>
<feature type="compositionally biased region" description="Basic residues" evidence="1">
    <location>
        <begin position="56"/>
        <end position="74"/>
    </location>
</feature>
<evidence type="ECO:0000313" key="2">
    <source>
        <dbReference type="EMBL" id="KKN42899.1"/>
    </source>
</evidence>
<proteinExistence type="predicted"/>
<comment type="caution">
    <text evidence="2">The sequence shown here is derived from an EMBL/GenBank/DDBJ whole genome shotgun (WGS) entry which is preliminary data.</text>
</comment>